<comment type="caution">
    <text evidence="2">The sequence shown here is derived from an EMBL/GenBank/DDBJ whole genome shotgun (WGS) entry which is preliminary data.</text>
</comment>
<keyword evidence="3" id="KW-1185">Reference proteome</keyword>
<name>A0A0J7JVR9_LASNI</name>
<dbReference type="Pfam" id="PF18701">
    <property type="entry name" value="DUF5641"/>
    <property type="match status" value="1"/>
</dbReference>
<feature type="non-terminal residue" evidence="2">
    <location>
        <position position="1"/>
    </location>
</feature>
<evidence type="ECO:0000313" key="2">
    <source>
        <dbReference type="EMBL" id="KMQ82343.1"/>
    </source>
</evidence>
<dbReference type="Proteomes" id="UP000036403">
    <property type="component" value="Unassembled WGS sequence"/>
</dbReference>
<dbReference type="PANTHER" id="PTHR47331:SF1">
    <property type="entry name" value="GAG-LIKE PROTEIN"/>
    <property type="match status" value="1"/>
</dbReference>
<dbReference type="PANTHER" id="PTHR47331">
    <property type="entry name" value="PHD-TYPE DOMAIN-CONTAINING PROTEIN"/>
    <property type="match status" value="1"/>
</dbReference>
<gene>
    <name evidence="2" type="ORF">RF55_23295</name>
</gene>
<reference evidence="2 3" key="1">
    <citation type="submission" date="2015-04" db="EMBL/GenBank/DDBJ databases">
        <title>Lasius niger genome sequencing.</title>
        <authorList>
            <person name="Konorov E.A."/>
            <person name="Nikitin M.A."/>
            <person name="Kirill M.V."/>
            <person name="Chang P."/>
        </authorList>
    </citation>
    <scope>NUCLEOTIDE SEQUENCE [LARGE SCALE GENOMIC DNA]</scope>
    <source>
        <tissue evidence="2">Whole</tissue>
    </source>
</reference>
<accession>A0A0J7JVR9</accession>
<evidence type="ECO:0000313" key="3">
    <source>
        <dbReference type="Proteomes" id="UP000036403"/>
    </source>
</evidence>
<dbReference type="OrthoDB" id="6615390at2759"/>
<evidence type="ECO:0000259" key="1">
    <source>
        <dbReference type="Pfam" id="PF18701"/>
    </source>
</evidence>
<proteinExistence type="predicted"/>
<protein>
    <recommendedName>
        <fullName evidence="1">DUF5641 domain-containing protein</fullName>
    </recommendedName>
</protein>
<feature type="domain" description="DUF5641" evidence="1">
    <location>
        <begin position="43"/>
        <end position="136"/>
    </location>
</feature>
<sequence>PLLALTDDPEDVSALTPGHFLIGSAVNAVPEPSLEEEPTNRLSRWQQVQQMRDHFWKRWSHEYLHTLASRQKWWKSDAAPRVGDLCVIRGEHTPPGRWPLARVTATHPGGDGEIRVVTVRTATATLQRPVVKLVLLPRDADD</sequence>
<dbReference type="InterPro" id="IPR040676">
    <property type="entry name" value="DUF5641"/>
</dbReference>
<organism evidence="2 3">
    <name type="scientific">Lasius niger</name>
    <name type="common">Black garden ant</name>
    <dbReference type="NCBI Taxonomy" id="67767"/>
    <lineage>
        <taxon>Eukaryota</taxon>
        <taxon>Metazoa</taxon>
        <taxon>Ecdysozoa</taxon>
        <taxon>Arthropoda</taxon>
        <taxon>Hexapoda</taxon>
        <taxon>Insecta</taxon>
        <taxon>Pterygota</taxon>
        <taxon>Neoptera</taxon>
        <taxon>Endopterygota</taxon>
        <taxon>Hymenoptera</taxon>
        <taxon>Apocrita</taxon>
        <taxon>Aculeata</taxon>
        <taxon>Formicoidea</taxon>
        <taxon>Formicidae</taxon>
        <taxon>Formicinae</taxon>
        <taxon>Lasius</taxon>
        <taxon>Lasius</taxon>
    </lineage>
</organism>
<dbReference type="PaxDb" id="67767-A0A0J7JVR9"/>
<dbReference type="AlphaFoldDB" id="A0A0J7JVR9"/>
<dbReference type="EMBL" id="LBMM01026183">
    <property type="protein sequence ID" value="KMQ82343.1"/>
    <property type="molecule type" value="Genomic_DNA"/>
</dbReference>